<sequence>MILLKPSSWPPNYVGSFWMVLAMAAFAVEDALVKASAASLPIGQIMMIFGSGGALMFALVLKSQGKTILCADMLTRIMVLRAAFEACGRLFFVLAVALGALSTATIILQATPVVVVGSAWLVLGERPSVKNCVALFVGAVGVVVVLGPTIDGISWTSLLAFFGMLGFAGRDLTSRVAPKSLSIAHLGFLGFLTVAVVGLAFALWEGRSFQSMGPDDALYLCAAICFGAVAYAGLMKAMRTGDVSAVAPFRYFRLVFGILLGVTVFGEQIGFQTLLGAALIAMSGLLLLGNPLAKRITPETL</sequence>
<dbReference type="SUPFAM" id="SSF103481">
    <property type="entry name" value="Multidrug resistance efflux transporter EmrE"/>
    <property type="match status" value="2"/>
</dbReference>
<feature type="transmembrane region" description="Helical" evidence="1">
    <location>
        <begin position="106"/>
        <end position="124"/>
    </location>
</feature>
<dbReference type="Pfam" id="PF00892">
    <property type="entry name" value="EamA"/>
    <property type="match status" value="2"/>
</dbReference>
<feature type="transmembrane region" description="Helical" evidence="1">
    <location>
        <begin position="246"/>
        <end position="265"/>
    </location>
</feature>
<dbReference type="Proteomes" id="UP000184514">
    <property type="component" value="Unassembled WGS sequence"/>
</dbReference>
<dbReference type="Gene3D" id="1.10.3730.20">
    <property type="match status" value="1"/>
</dbReference>
<feature type="transmembrane region" description="Helical" evidence="1">
    <location>
        <begin position="153"/>
        <end position="169"/>
    </location>
</feature>
<evidence type="ECO:0000313" key="4">
    <source>
        <dbReference type="Proteomes" id="UP000184514"/>
    </source>
</evidence>
<proteinExistence type="predicted"/>
<protein>
    <submittedName>
        <fullName evidence="3">EamA-like transporter family protein</fullName>
    </submittedName>
</protein>
<dbReference type="PANTHER" id="PTHR22911">
    <property type="entry name" value="ACYL-MALONYL CONDENSING ENZYME-RELATED"/>
    <property type="match status" value="1"/>
</dbReference>
<evidence type="ECO:0000259" key="2">
    <source>
        <dbReference type="Pfam" id="PF00892"/>
    </source>
</evidence>
<feature type="domain" description="EamA" evidence="2">
    <location>
        <begin position="15"/>
        <end position="146"/>
    </location>
</feature>
<dbReference type="InterPro" id="IPR000620">
    <property type="entry name" value="EamA_dom"/>
</dbReference>
<reference evidence="3 4" key="1">
    <citation type="submission" date="2016-10" db="EMBL/GenBank/DDBJ databases">
        <title>Genome sequence of Planktotalea frisia SH6-1.</title>
        <authorList>
            <person name="Poehlein A."/>
            <person name="Bakenhus I."/>
            <person name="Voget S."/>
            <person name="Brinkhoff T."/>
            <person name="Simon M."/>
        </authorList>
    </citation>
    <scope>NUCLEOTIDE SEQUENCE [LARGE SCALE GENOMIC DNA]</scope>
    <source>
        <strain evidence="3 4">SH6-1</strain>
    </source>
</reference>
<keyword evidence="4" id="KW-1185">Reference proteome</keyword>
<evidence type="ECO:0000313" key="3">
    <source>
        <dbReference type="EMBL" id="OJI94638.1"/>
    </source>
</evidence>
<keyword evidence="1" id="KW-0812">Transmembrane</keyword>
<dbReference type="InterPro" id="IPR037185">
    <property type="entry name" value="EmrE-like"/>
</dbReference>
<dbReference type="RefSeq" id="WP_072629798.1">
    <property type="nucleotide sequence ID" value="NZ_MLCB01000091.1"/>
</dbReference>
<evidence type="ECO:0000256" key="1">
    <source>
        <dbReference type="SAM" id="Phobius"/>
    </source>
</evidence>
<feature type="transmembrane region" description="Helical" evidence="1">
    <location>
        <begin position="12"/>
        <end position="28"/>
    </location>
</feature>
<name>A0A1L9NZD3_9RHOB</name>
<feature type="transmembrane region" description="Helical" evidence="1">
    <location>
        <begin position="82"/>
        <end position="100"/>
    </location>
</feature>
<feature type="transmembrane region" description="Helical" evidence="1">
    <location>
        <begin position="40"/>
        <end position="61"/>
    </location>
</feature>
<dbReference type="AlphaFoldDB" id="A0A1L9NZD3"/>
<keyword evidence="1" id="KW-1133">Transmembrane helix</keyword>
<keyword evidence="1" id="KW-0472">Membrane</keyword>
<comment type="caution">
    <text evidence="3">The sequence shown here is derived from an EMBL/GenBank/DDBJ whole genome shotgun (WGS) entry which is preliminary data.</text>
</comment>
<feature type="transmembrane region" description="Helical" evidence="1">
    <location>
        <begin position="271"/>
        <end position="288"/>
    </location>
</feature>
<feature type="transmembrane region" description="Helical" evidence="1">
    <location>
        <begin position="131"/>
        <end position="147"/>
    </location>
</feature>
<accession>A0A1L9NZD3</accession>
<feature type="transmembrane region" description="Helical" evidence="1">
    <location>
        <begin position="216"/>
        <end position="234"/>
    </location>
</feature>
<gene>
    <name evidence="3" type="ORF">PFRI_11870</name>
</gene>
<dbReference type="GO" id="GO:0016020">
    <property type="term" value="C:membrane"/>
    <property type="evidence" value="ECO:0007669"/>
    <property type="project" value="InterPro"/>
</dbReference>
<dbReference type="PANTHER" id="PTHR22911:SF135">
    <property type="entry name" value="BLR4310 PROTEIN"/>
    <property type="match status" value="1"/>
</dbReference>
<organism evidence="3 4">
    <name type="scientific">Planktotalea frisia</name>
    <dbReference type="NCBI Taxonomy" id="696762"/>
    <lineage>
        <taxon>Bacteria</taxon>
        <taxon>Pseudomonadati</taxon>
        <taxon>Pseudomonadota</taxon>
        <taxon>Alphaproteobacteria</taxon>
        <taxon>Rhodobacterales</taxon>
        <taxon>Paracoccaceae</taxon>
        <taxon>Planktotalea</taxon>
    </lineage>
</organism>
<dbReference type="STRING" id="696762.PFRI_11870"/>
<feature type="domain" description="EamA" evidence="2">
    <location>
        <begin position="155"/>
        <end position="287"/>
    </location>
</feature>
<feature type="transmembrane region" description="Helical" evidence="1">
    <location>
        <begin position="181"/>
        <end position="204"/>
    </location>
</feature>
<dbReference type="EMBL" id="MLCB01000091">
    <property type="protein sequence ID" value="OJI94638.1"/>
    <property type="molecule type" value="Genomic_DNA"/>
</dbReference>